<dbReference type="InterPro" id="IPR013785">
    <property type="entry name" value="Aldolase_TIM"/>
</dbReference>
<reference evidence="1 2" key="1">
    <citation type="submission" date="2018-11" db="EMBL/GenBank/DDBJ databases">
        <title>Rufibacter latericius sp. nov., isolated from water in Baiyang Lake.</title>
        <authorList>
            <person name="Yang Y."/>
        </authorList>
    </citation>
    <scope>NUCLEOTIDE SEQUENCE [LARGE SCALE GENOMIC DNA]</scope>
    <source>
        <strain evidence="1 2">MCC P1</strain>
    </source>
</reference>
<evidence type="ECO:0000313" key="2">
    <source>
        <dbReference type="Proteomes" id="UP000271010"/>
    </source>
</evidence>
<sequence>MSFHPFQIVVVTPDIPLQKQAGFWRPLLEAGADYLYLRSPIVLPEEKVLLRNLLDHGYADRLILPMASAGELGPGGAGYRHVKEWERINHEQEYKPGVVYSTSVHALADLPHLQAVFKMVFYSPLFPSISKEGYRPSAELSVIQEEWQALKAQTTSLPKVIGLGGITAANILQVKQAGFDGAALLGAVWQAPDPVHALRSIKAALTEV</sequence>
<dbReference type="Gene3D" id="3.20.20.70">
    <property type="entry name" value="Aldolase class I"/>
    <property type="match status" value="1"/>
</dbReference>
<accession>A0A3M9MNV2</accession>
<evidence type="ECO:0000313" key="1">
    <source>
        <dbReference type="EMBL" id="RNI27224.1"/>
    </source>
</evidence>
<dbReference type="InterPro" id="IPR036206">
    <property type="entry name" value="ThiamineP_synth_sf"/>
</dbReference>
<protein>
    <submittedName>
        <fullName evidence="1">Thiamine phosphate synthase</fullName>
    </submittedName>
</protein>
<comment type="caution">
    <text evidence="1">The sequence shown here is derived from an EMBL/GenBank/DDBJ whole genome shotgun (WGS) entry which is preliminary data.</text>
</comment>
<dbReference type="EMBL" id="RJJE01000017">
    <property type="protein sequence ID" value="RNI27224.1"/>
    <property type="molecule type" value="Genomic_DNA"/>
</dbReference>
<dbReference type="SUPFAM" id="SSF51391">
    <property type="entry name" value="Thiamin phosphate synthase"/>
    <property type="match status" value="1"/>
</dbReference>
<dbReference type="CDD" id="cd00564">
    <property type="entry name" value="TMP_TenI"/>
    <property type="match status" value="1"/>
</dbReference>
<dbReference type="GO" id="GO:0009228">
    <property type="term" value="P:thiamine biosynthetic process"/>
    <property type="evidence" value="ECO:0007669"/>
    <property type="project" value="UniProtKB-KW"/>
</dbReference>
<dbReference type="OrthoDB" id="194683at2"/>
<dbReference type="Proteomes" id="UP000271010">
    <property type="component" value="Unassembled WGS sequence"/>
</dbReference>
<organism evidence="1 2">
    <name type="scientific">Rufibacter immobilis</name>
    <dbReference type="NCBI Taxonomy" id="1348778"/>
    <lineage>
        <taxon>Bacteria</taxon>
        <taxon>Pseudomonadati</taxon>
        <taxon>Bacteroidota</taxon>
        <taxon>Cytophagia</taxon>
        <taxon>Cytophagales</taxon>
        <taxon>Hymenobacteraceae</taxon>
        <taxon>Rufibacter</taxon>
    </lineage>
</organism>
<dbReference type="RefSeq" id="WP_123133693.1">
    <property type="nucleotide sequence ID" value="NZ_RJJE01000017.1"/>
</dbReference>
<dbReference type="AlphaFoldDB" id="A0A3M9MNV2"/>
<dbReference type="InterPro" id="IPR022998">
    <property type="entry name" value="ThiamineP_synth_TenI"/>
</dbReference>
<gene>
    <name evidence="1" type="ORF">EFA69_13770</name>
</gene>
<keyword evidence="2" id="KW-1185">Reference proteome</keyword>
<name>A0A3M9MNV2_9BACT</name>
<proteinExistence type="predicted"/>